<gene>
    <name evidence="1" type="ORF">g.157332</name>
</gene>
<reference evidence="1" key="1">
    <citation type="submission" date="2018-04" db="EMBL/GenBank/DDBJ databases">
        <title>Transcriptome of Schizaphis graminum biotype I.</title>
        <authorList>
            <person name="Scully E.D."/>
            <person name="Geib S.M."/>
            <person name="Palmer N.A."/>
            <person name="Koch K."/>
            <person name="Bradshaw J."/>
            <person name="Heng-Moss T."/>
            <person name="Sarath G."/>
        </authorList>
    </citation>
    <scope>NUCLEOTIDE SEQUENCE</scope>
</reference>
<proteinExistence type="predicted"/>
<organism evidence="1">
    <name type="scientific">Schizaphis graminum</name>
    <name type="common">Green bug aphid</name>
    <dbReference type="NCBI Taxonomy" id="13262"/>
    <lineage>
        <taxon>Eukaryota</taxon>
        <taxon>Metazoa</taxon>
        <taxon>Ecdysozoa</taxon>
        <taxon>Arthropoda</taxon>
        <taxon>Hexapoda</taxon>
        <taxon>Insecta</taxon>
        <taxon>Pterygota</taxon>
        <taxon>Neoptera</taxon>
        <taxon>Paraneoptera</taxon>
        <taxon>Hemiptera</taxon>
        <taxon>Sternorrhyncha</taxon>
        <taxon>Aphidomorpha</taxon>
        <taxon>Aphidoidea</taxon>
        <taxon>Aphididae</taxon>
        <taxon>Aphidini</taxon>
        <taxon>Schizaphis</taxon>
    </lineage>
</organism>
<name>A0A2S2PEC7_SCHGA</name>
<protein>
    <submittedName>
        <fullName evidence="1">Uncharacterized protein</fullName>
    </submittedName>
</protein>
<sequence>MNALSIGWNGYTSLFDYFNWYYRVLVENNYRANVTIINICVNQYRKMIVNHVYTYFQSEINNCEDCRKKRKEIMLLIGCLLFNIESLEDVESWLKIFSMRDKCNFNQQLSNM</sequence>
<dbReference type="EMBL" id="GGMR01015188">
    <property type="protein sequence ID" value="MBY27807.1"/>
    <property type="molecule type" value="Transcribed_RNA"/>
</dbReference>
<evidence type="ECO:0000313" key="1">
    <source>
        <dbReference type="EMBL" id="MBY27807.1"/>
    </source>
</evidence>
<accession>A0A2S2PEC7</accession>
<dbReference type="AlphaFoldDB" id="A0A2S2PEC7"/>